<dbReference type="AlphaFoldDB" id="W6MC90"/>
<dbReference type="EMBL" id="CBTJ020000116">
    <property type="protein sequence ID" value="CDI04704.1"/>
    <property type="molecule type" value="Genomic_DNA"/>
</dbReference>
<proteinExistence type="predicted"/>
<reference evidence="1" key="1">
    <citation type="submission" date="2013-07" db="EMBL/GenBank/DDBJ databases">
        <authorList>
            <person name="McIlroy S."/>
        </authorList>
    </citation>
    <scope>NUCLEOTIDE SEQUENCE [LARGE SCALE GENOMIC DNA]</scope>
    <source>
        <strain evidence="1">Run_A_D11</strain>
    </source>
</reference>
<dbReference type="Gene3D" id="3.30.2310.20">
    <property type="entry name" value="RelE-like"/>
    <property type="match status" value="1"/>
</dbReference>
<evidence type="ECO:0008006" key="3">
    <source>
        <dbReference type="Google" id="ProtNLM"/>
    </source>
</evidence>
<evidence type="ECO:0000313" key="1">
    <source>
        <dbReference type="EMBL" id="CDI04704.1"/>
    </source>
</evidence>
<gene>
    <name evidence="1" type="ORF">BN873_p40009</name>
</gene>
<accession>W6MC90</accession>
<evidence type="ECO:0000313" key="2">
    <source>
        <dbReference type="Proteomes" id="UP000035760"/>
    </source>
</evidence>
<dbReference type="InterPro" id="IPR035093">
    <property type="entry name" value="RelE/ParE_toxin_dom_sf"/>
</dbReference>
<organism evidence="1 2">
    <name type="scientific">Candidatus Competibacter denitrificans Run_A_D11</name>
    <dbReference type="NCBI Taxonomy" id="1400863"/>
    <lineage>
        <taxon>Bacteria</taxon>
        <taxon>Pseudomonadati</taxon>
        <taxon>Pseudomonadota</taxon>
        <taxon>Gammaproteobacteria</taxon>
        <taxon>Candidatus Competibacteraceae</taxon>
        <taxon>Candidatus Competibacter</taxon>
    </lineage>
</organism>
<name>W6MC90_9GAMM</name>
<sequence length="54" mass="6418">MPTFRPFATQTPFYSYEIRNLIFGSYRVLFCVKEQEQTVQILHVTHGARERTPL</sequence>
<dbReference type="Proteomes" id="UP000035760">
    <property type="component" value="Unassembled WGS sequence"/>
</dbReference>
<reference evidence="1" key="2">
    <citation type="submission" date="2014-03" db="EMBL/GenBank/DDBJ databases">
        <title>Candidatus Competibacter-lineage genomes retrieved from metagenomes reveal functional metabolic diversity.</title>
        <authorList>
            <person name="McIlroy S.J."/>
            <person name="Albertsen M."/>
            <person name="Andresen E.K."/>
            <person name="Saunders A.M."/>
            <person name="Kristiansen R."/>
            <person name="Stokholm-Bjerregaard M."/>
            <person name="Nielsen K.L."/>
            <person name="Nielsen P.H."/>
        </authorList>
    </citation>
    <scope>NUCLEOTIDE SEQUENCE</scope>
    <source>
        <strain evidence="1">Run_A_D11</strain>
    </source>
</reference>
<comment type="caution">
    <text evidence="1">The sequence shown here is derived from an EMBL/GenBank/DDBJ whole genome shotgun (WGS) entry which is preliminary data.</text>
</comment>
<keyword evidence="2" id="KW-1185">Reference proteome</keyword>
<protein>
    <recommendedName>
        <fullName evidence="3">Plasmid stabilization system</fullName>
    </recommendedName>
</protein>